<gene>
    <name evidence="2" type="ORF">JI739_21690</name>
</gene>
<evidence type="ECO:0000313" key="3">
    <source>
        <dbReference type="Proteomes" id="UP000613011"/>
    </source>
</evidence>
<reference evidence="2" key="1">
    <citation type="submission" date="2021-01" db="EMBL/GenBank/DDBJ databases">
        <title>Ramlibacter sp. strain AW1 16S ribosomal RNA gene Genome sequencing and assembly.</title>
        <authorList>
            <person name="Kang M."/>
        </authorList>
    </citation>
    <scope>NUCLEOTIDE SEQUENCE</scope>
    <source>
        <strain evidence="2">AW1</strain>
    </source>
</reference>
<keyword evidence="3" id="KW-1185">Reference proteome</keyword>
<organism evidence="2 3">
    <name type="scientific">Ramlibacter aurantiacus</name>
    <dbReference type="NCBI Taxonomy" id="2801330"/>
    <lineage>
        <taxon>Bacteria</taxon>
        <taxon>Pseudomonadati</taxon>
        <taxon>Pseudomonadota</taxon>
        <taxon>Betaproteobacteria</taxon>
        <taxon>Burkholderiales</taxon>
        <taxon>Comamonadaceae</taxon>
        <taxon>Ramlibacter</taxon>
    </lineage>
</organism>
<proteinExistence type="predicted"/>
<protein>
    <submittedName>
        <fullName evidence="2">Uncharacterized protein</fullName>
    </submittedName>
</protein>
<dbReference type="EMBL" id="JAEQNA010000010">
    <property type="protein sequence ID" value="MBL0422964.1"/>
    <property type="molecule type" value="Genomic_DNA"/>
</dbReference>
<dbReference type="AlphaFoldDB" id="A0A936ZKE6"/>
<dbReference type="RefSeq" id="WP_201686092.1">
    <property type="nucleotide sequence ID" value="NZ_JAEQNA010000010.1"/>
</dbReference>
<feature type="chain" id="PRO_5037497757" evidence="1">
    <location>
        <begin position="23"/>
        <end position="184"/>
    </location>
</feature>
<evidence type="ECO:0000256" key="1">
    <source>
        <dbReference type="SAM" id="SignalP"/>
    </source>
</evidence>
<dbReference type="Proteomes" id="UP000613011">
    <property type="component" value="Unassembled WGS sequence"/>
</dbReference>
<feature type="signal peptide" evidence="1">
    <location>
        <begin position="1"/>
        <end position="22"/>
    </location>
</feature>
<keyword evidence="1" id="KW-0732">Signal</keyword>
<accession>A0A936ZKE6</accession>
<comment type="caution">
    <text evidence="2">The sequence shown here is derived from an EMBL/GenBank/DDBJ whole genome shotgun (WGS) entry which is preliminary data.</text>
</comment>
<sequence>MSALSGIGLAVAGLAMALPHEAAMLLTTLPRAATDAATGLSKLYQVHATSRAHPAFQARDQAATALVNQKKEEWAGQQGSSTTPEPAFDAFCSEFQEELRAVFPEPSRPGPGPEVRTETGRAIVALSSAISQVDSRQGSVLSLPTDADPHRAGEVNALQGIGWLSPFMLAGVSALAHSGLAVGL</sequence>
<evidence type="ECO:0000313" key="2">
    <source>
        <dbReference type="EMBL" id="MBL0422964.1"/>
    </source>
</evidence>
<name>A0A936ZKE6_9BURK</name>